<dbReference type="Pfam" id="PF03061">
    <property type="entry name" value="4HBT"/>
    <property type="match status" value="1"/>
</dbReference>
<keyword evidence="3" id="KW-0067">ATP-binding</keyword>
<dbReference type="VEuPathDB" id="TriTrypDB:TM35_000092840"/>
<comment type="caution">
    <text evidence="3">The sequence shown here is derived from an EMBL/GenBank/DDBJ whole genome shotgun (WGS) entry which is preliminary data.</text>
</comment>
<gene>
    <name evidence="3" type="ORF">TM35_000092840</name>
</gene>
<feature type="domain" description="HotDog ACOT-type" evidence="2">
    <location>
        <begin position="218"/>
        <end position="330"/>
    </location>
</feature>
<dbReference type="STRING" id="67003.A0A1X0NZW0"/>
<dbReference type="PANTHER" id="PTHR11049:SF24">
    <property type="entry name" value="CYTOSOLIC ACYL COENZYME A THIOESTER HYDROLASE"/>
    <property type="match status" value="1"/>
</dbReference>
<dbReference type="GO" id="GO:0052816">
    <property type="term" value="F:long-chain fatty acyl-CoA hydrolase activity"/>
    <property type="evidence" value="ECO:0007669"/>
    <property type="project" value="TreeGrafter"/>
</dbReference>
<evidence type="ECO:0000313" key="4">
    <source>
        <dbReference type="Proteomes" id="UP000192257"/>
    </source>
</evidence>
<protein>
    <submittedName>
        <fullName evidence="3">ATP-binding protein Cassette (ABC) superfamily</fullName>
    </submittedName>
</protein>
<dbReference type="RefSeq" id="XP_028884300.1">
    <property type="nucleotide sequence ID" value="XM_029024523.1"/>
</dbReference>
<accession>A0A1X0NZW0</accession>
<keyword evidence="3" id="KW-0547">Nucleotide-binding</keyword>
<dbReference type="SUPFAM" id="SSF54637">
    <property type="entry name" value="Thioesterase/thiol ester dehydrase-isomerase"/>
    <property type="match status" value="2"/>
</dbReference>
<keyword evidence="1" id="KW-0378">Hydrolase</keyword>
<proteinExistence type="predicted"/>
<dbReference type="AlphaFoldDB" id="A0A1X0NZW0"/>
<evidence type="ECO:0000313" key="3">
    <source>
        <dbReference type="EMBL" id="ORC90234.1"/>
    </source>
</evidence>
<dbReference type="PROSITE" id="PS51770">
    <property type="entry name" value="HOTDOG_ACOT"/>
    <property type="match status" value="2"/>
</dbReference>
<name>A0A1X0NZW0_9TRYP</name>
<dbReference type="GO" id="GO:0005829">
    <property type="term" value="C:cytosol"/>
    <property type="evidence" value="ECO:0007669"/>
    <property type="project" value="TreeGrafter"/>
</dbReference>
<dbReference type="EMBL" id="NBCO01000009">
    <property type="protein sequence ID" value="ORC90234.1"/>
    <property type="molecule type" value="Genomic_DNA"/>
</dbReference>
<dbReference type="Gene3D" id="3.10.129.10">
    <property type="entry name" value="Hotdog Thioesterase"/>
    <property type="match status" value="2"/>
</dbReference>
<dbReference type="OrthoDB" id="331699at2759"/>
<evidence type="ECO:0000256" key="1">
    <source>
        <dbReference type="ARBA" id="ARBA00022801"/>
    </source>
</evidence>
<dbReference type="InterPro" id="IPR029069">
    <property type="entry name" value="HotDog_dom_sf"/>
</dbReference>
<reference evidence="3 4" key="1">
    <citation type="submission" date="2017-03" db="EMBL/GenBank/DDBJ databases">
        <title>An alternative strategy for trypanosome survival in the mammalian bloodstream revealed through genome and transcriptome analysis of the ubiquitous bovine parasite Trypanosoma (Megatrypanum) theileri.</title>
        <authorList>
            <person name="Kelly S."/>
            <person name="Ivens A."/>
            <person name="Mott A."/>
            <person name="O'Neill E."/>
            <person name="Emms D."/>
            <person name="Macleod O."/>
            <person name="Voorheis P."/>
            <person name="Matthews J."/>
            <person name="Matthews K."/>
            <person name="Carrington M."/>
        </authorList>
    </citation>
    <scope>NUCLEOTIDE SEQUENCE [LARGE SCALE GENOMIC DNA]</scope>
    <source>
        <strain evidence="3">Edinburgh</strain>
    </source>
</reference>
<dbReference type="GO" id="GO:0009062">
    <property type="term" value="P:fatty acid catabolic process"/>
    <property type="evidence" value="ECO:0007669"/>
    <property type="project" value="TreeGrafter"/>
</dbReference>
<dbReference type="GO" id="GO:0005524">
    <property type="term" value="F:ATP binding"/>
    <property type="evidence" value="ECO:0007669"/>
    <property type="project" value="UniProtKB-KW"/>
</dbReference>
<dbReference type="CDD" id="cd03442">
    <property type="entry name" value="BFIT_BACH"/>
    <property type="match status" value="1"/>
</dbReference>
<keyword evidence="4" id="KW-1185">Reference proteome</keyword>
<dbReference type="InterPro" id="IPR006683">
    <property type="entry name" value="Thioestr_dom"/>
</dbReference>
<organism evidence="3 4">
    <name type="scientific">Trypanosoma theileri</name>
    <dbReference type="NCBI Taxonomy" id="67003"/>
    <lineage>
        <taxon>Eukaryota</taxon>
        <taxon>Discoba</taxon>
        <taxon>Euglenozoa</taxon>
        <taxon>Kinetoplastea</taxon>
        <taxon>Metakinetoplastina</taxon>
        <taxon>Trypanosomatida</taxon>
        <taxon>Trypanosomatidae</taxon>
        <taxon>Trypanosoma</taxon>
    </lineage>
</organism>
<dbReference type="Proteomes" id="UP000192257">
    <property type="component" value="Unassembled WGS sequence"/>
</dbReference>
<dbReference type="GeneID" id="39984303"/>
<dbReference type="PANTHER" id="PTHR11049">
    <property type="entry name" value="ACYL COENZYME A THIOESTER HYDROLASE"/>
    <property type="match status" value="1"/>
</dbReference>
<sequence>MLRHFSLRTRLSSIIAGAGAVSYRRFVVGDGRKGVQPAVHLDWTDIVGHDTAIVSRLAAGELLAMMDLCAKRVADVFLTRANLKISTSTVGVTNTMFSSPVLHGDSVRMHGRLVFCGTSSLGIHIRFFRRSPATLQDSPAGESFFTMVAIDKDLHALKVVPAVELTSEEDIELYKRYANIRDVVKKREEEARIRAEKSVTVEDVECSINKKKLSHVPISSSCTSAHRIFLLYHLNNNRTIFGGELMRWMEKHAVHCARMFTGNRHVYTVVMHSVAFHQPVFGTDWVVLQADVIYVRNTTMEVDVKLSVERNGQVVLTNRASFLLINTDEIGQKVIIPKGLDLKSASQDELLRFAEAKARYEDRLKFK</sequence>
<evidence type="ECO:0000259" key="2">
    <source>
        <dbReference type="PROSITE" id="PS51770"/>
    </source>
</evidence>
<dbReference type="InterPro" id="IPR040170">
    <property type="entry name" value="Cytosol_ACT"/>
</dbReference>
<feature type="domain" description="HotDog ACOT-type" evidence="2">
    <location>
        <begin position="36"/>
        <end position="153"/>
    </location>
</feature>
<dbReference type="GO" id="GO:0006637">
    <property type="term" value="P:acyl-CoA metabolic process"/>
    <property type="evidence" value="ECO:0007669"/>
    <property type="project" value="TreeGrafter"/>
</dbReference>
<dbReference type="InterPro" id="IPR033120">
    <property type="entry name" value="HOTDOG_ACOT"/>
</dbReference>